<evidence type="ECO:0000256" key="1">
    <source>
        <dbReference type="ARBA" id="ARBA00006226"/>
    </source>
</evidence>
<dbReference type="PANTHER" id="PTHR33755:SF7">
    <property type="entry name" value="TOXIN MODULE OF TOXIN-ANTITOXIN SYSTEM RELE_STBE FAMILY"/>
    <property type="match status" value="1"/>
</dbReference>
<keyword evidence="4" id="KW-1185">Reference proteome</keyword>
<sequence length="97" mass="11252">MKLIWTPEALEDVERLVDFLLPVAPAAAARVRERLTTAPQRLIDFPRIAAPLRKFAPAEIRRLIVGDYEVRYQLVEDVIRVLSVYHTREDRPFSPLD</sequence>
<protein>
    <submittedName>
        <fullName evidence="3">Type II toxin-antitoxin system RelE/ParE family toxin</fullName>
    </submittedName>
</protein>
<dbReference type="EMBL" id="VJWA01000001">
    <property type="protein sequence ID" value="TRW17591.1"/>
    <property type="molecule type" value="Genomic_DNA"/>
</dbReference>
<keyword evidence="2" id="KW-1277">Toxin-antitoxin system</keyword>
<evidence type="ECO:0000313" key="3">
    <source>
        <dbReference type="EMBL" id="TRW17591.1"/>
    </source>
</evidence>
<dbReference type="RefSeq" id="WP_143555136.1">
    <property type="nucleotide sequence ID" value="NZ_VJWA01000001.1"/>
</dbReference>
<dbReference type="InterPro" id="IPR007712">
    <property type="entry name" value="RelE/ParE_toxin"/>
</dbReference>
<comment type="similarity">
    <text evidence="1">Belongs to the RelE toxin family.</text>
</comment>
<organism evidence="3 4">
    <name type="scientific">Glacieibacterium frigidum</name>
    <dbReference type="NCBI Taxonomy" id="2593303"/>
    <lineage>
        <taxon>Bacteria</taxon>
        <taxon>Pseudomonadati</taxon>
        <taxon>Pseudomonadota</taxon>
        <taxon>Alphaproteobacteria</taxon>
        <taxon>Sphingomonadales</taxon>
        <taxon>Sphingosinicellaceae</taxon>
        <taxon>Glacieibacterium</taxon>
    </lineage>
</organism>
<evidence type="ECO:0000313" key="4">
    <source>
        <dbReference type="Proteomes" id="UP000317894"/>
    </source>
</evidence>
<evidence type="ECO:0000256" key="2">
    <source>
        <dbReference type="ARBA" id="ARBA00022649"/>
    </source>
</evidence>
<accession>A0A552UHC9</accession>
<dbReference type="InterPro" id="IPR051803">
    <property type="entry name" value="TA_system_RelE-like_toxin"/>
</dbReference>
<gene>
    <name evidence="3" type="ORF">FMM06_05425</name>
</gene>
<proteinExistence type="inferred from homology"/>
<dbReference type="AlphaFoldDB" id="A0A552UHC9"/>
<dbReference type="Gene3D" id="3.30.2310.20">
    <property type="entry name" value="RelE-like"/>
    <property type="match status" value="1"/>
</dbReference>
<dbReference type="SUPFAM" id="SSF143011">
    <property type="entry name" value="RelE-like"/>
    <property type="match status" value="1"/>
</dbReference>
<dbReference type="Pfam" id="PF05016">
    <property type="entry name" value="ParE_toxin"/>
    <property type="match status" value="1"/>
</dbReference>
<comment type="caution">
    <text evidence="3">The sequence shown here is derived from an EMBL/GenBank/DDBJ whole genome shotgun (WGS) entry which is preliminary data.</text>
</comment>
<dbReference type="InterPro" id="IPR035093">
    <property type="entry name" value="RelE/ParE_toxin_dom_sf"/>
</dbReference>
<dbReference type="PANTHER" id="PTHR33755">
    <property type="entry name" value="TOXIN PARE1-RELATED"/>
    <property type="match status" value="1"/>
</dbReference>
<dbReference type="Proteomes" id="UP000317894">
    <property type="component" value="Unassembled WGS sequence"/>
</dbReference>
<dbReference type="OrthoDB" id="573800at2"/>
<reference evidence="3 4" key="1">
    <citation type="submission" date="2019-07" db="EMBL/GenBank/DDBJ databases">
        <title>Novel species isolated from glacier.</title>
        <authorList>
            <person name="Liu Q."/>
            <person name="Xin Y.-H."/>
        </authorList>
    </citation>
    <scope>NUCLEOTIDE SEQUENCE [LARGE SCALE GENOMIC DNA]</scope>
    <source>
        <strain evidence="3 4">LB1R16</strain>
    </source>
</reference>
<name>A0A552UHC9_9SPHN</name>